<feature type="region of interest" description="Disordered" evidence="1">
    <location>
        <begin position="41"/>
        <end position="61"/>
    </location>
</feature>
<evidence type="ECO:0000313" key="3">
    <source>
        <dbReference type="EMBL" id="GGK92587.1"/>
    </source>
</evidence>
<dbReference type="Pfam" id="PF13302">
    <property type="entry name" value="Acetyltransf_3"/>
    <property type="match status" value="1"/>
</dbReference>
<dbReference type="PANTHER" id="PTHR43792">
    <property type="entry name" value="GNAT FAMILY, PUTATIVE (AFU_ORTHOLOGUE AFUA_3G00765)-RELATED-RELATED"/>
    <property type="match status" value="1"/>
</dbReference>
<comment type="caution">
    <text evidence="3">The sequence shown here is derived from an EMBL/GenBank/DDBJ whole genome shotgun (WGS) entry which is preliminary data.</text>
</comment>
<organism evidence="3 4">
    <name type="scientific">Curtobacterium luteum</name>
    <dbReference type="NCBI Taxonomy" id="33881"/>
    <lineage>
        <taxon>Bacteria</taxon>
        <taxon>Bacillati</taxon>
        <taxon>Actinomycetota</taxon>
        <taxon>Actinomycetes</taxon>
        <taxon>Micrococcales</taxon>
        <taxon>Microbacteriaceae</taxon>
        <taxon>Curtobacterium</taxon>
    </lineage>
</organism>
<evidence type="ECO:0000256" key="1">
    <source>
        <dbReference type="SAM" id="MobiDB-lite"/>
    </source>
</evidence>
<dbReference type="InterPro" id="IPR051531">
    <property type="entry name" value="N-acetyltransferase"/>
</dbReference>
<dbReference type="InterPro" id="IPR000182">
    <property type="entry name" value="GNAT_dom"/>
</dbReference>
<reference evidence="3" key="2">
    <citation type="submission" date="2020-09" db="EMBL/GenBank/DDBJ databases">
        <authorList>
            <person name="Sun Q."/>
            <person name="Ohkuma M."/>
        </authorList>
    </citation>
    <scope>NUCLEOTIDE SEQUENCE</scope>
    <source>
        <strain evidence="3">JCM 1480</strain>
    </source>
</reference>
<feature type="compositionally biased region" description="Low complexity" evidence="1">
    <location>
        <begin position="52"/>
        <end position="61"/>
    </location>
</feature>
<dbReference type="PANTHER" id="PTHR43792:SF1">
    <property type="entry name" value="N-ACETYLTRANSFERASE DOMAIN-CONTAINING PROTEIN"/>
    <property type="match status" value="1"/>
</dbReference>
<dbReference type="PROSITE" id="PS51186">
    <property type="entry name" value="GNAT"/>
    <property type="match status" value="1"/>
</dbReference>
<accession>A0A8H9G6P0</accession>
<dbReference type="Gene3D" id="3.40.630.30">
    <property type="match status" value="1"/>
</dbReference>
<feature type="domain" description="N-acetyltransferase" evidence="2">
    <location>
        <begin position="88"/>
        <end position="250"/>
    </location>
</feature>
<evidence type="ECO:0000313" key="4">
    <source>
        <dbReference type="Proteomes" id="UP000648535"/>
    </source>
</evidence>
<dbReference type="Proteomes" id="UP000648535">
    <property type="component" value="Unassembled WGS sequence"/>
</dbReference>
<dbReference type="InterPro" id="IPR016181">
    <property type="entry name" value="Acyl_CoA_acyltransferase"/>
</dbReference>
<dbReference type="GO" id="GO:0016747">
    <property type="term" value="F:acyltransferase activity, transferring groups other than amino-acyl groups"/>
    <property type="evidence" value="ECO:0007669"/>
    <property type="project" value="InterPro"/>
</dbReference>
<reference evidence="3" key="1">
    <citation type="journal article" date="2014" name="Int. J. Syst. Evol. Microbiol.">
        <title>Complete genome sequence of Corynebacterium casei LMG S-19264T (=DSM 44701T), isolated from a smear-ripened cheese.</title>
        <authorList>
            <consortium name="US DOE Joint Genome Institute (JGI-PGF)"/>
            <person name="Walter F."/>
            <person name="Albersmeier A."/>
            <person name="Kalinowski J."/>
            <person name="Ruckert C."/>
        </authorList>
    </citation>
    <scope>NUCLEOTIDE SEQUENCE</scope>
    <source>
        <strain evidence="3">JCM 1480</strain>
    </source>
</reference>
<evidence type="ECO:0000259" key="2">
    <source>
        <dbReference type="PROSITE" id="PS51186"/>
    </source>
</evidence>
<proteinExistence type="predicted"/>
<dbReference type="EMBL" id="BMOI01000002">
    <property type="protein sequence ID" value="GGK92587.1"/>
    <property type="molecule type" value="Genomic_DNA"/>
</dbReference>
<name>A0A8H9G6P0_9MICO</name>
<dbReference type="SUPFAM" id="SSF55729">
    <property type="entry name" value="Acyl-CoA N-acyltransferases (Nat)"/>
    <property type="match status" value="1"/>
</dbReference>
<gene>
    <name evidence="3" type="ORF">GCM10009769_08490</name>
</gene>
<sequence length="250" mass="27410">MRSLLTEQGVDEVTQCLQAGDHDWNRATAGSRRYAVKAVRSAAPSGARTKRSVSSGRSSTVGTLLDHTARMGRARGTQEHDGLRSERLRLRPWTVADAAFRRRLWAERDPRVPAGRRLTADGSPSLADMEAWILGYEPEPTPGLLVVELVEDEAPIGYCGLVRDSVARSGDPELAFEFLRTSWGHGYATEAARAVVARAAEVGHEHLVATVREWNTASLTVLGKLGFVDTGEREHDPVHGDSLLLRARLR</sequence>
<protein>
    <recommendedName>
        <fullName evidence="2">N-acetyltransferase domain-containing protein</fullName>
    </recommendedName>
</protein>
<dbReference type="AlphaFoldDB" id="A0A8H9G6P0"/>